<evidence type="ECO:0000256" key="1">
    <source>
        <dbReference type="ARBA" id="ARBA00004567"/>
    </source>
</evidence>
<keyword evidence="9" id="KW-0472">Membrane</keyword>
<dbReference type="RefSeq" id="XP_016218777.1">
    <property type="nucleotide sequence ID" value="XM_016353624.1"/>
</dbReference>
<evidence type="ECO:0000313" key="12">
    <source>
        <dbReference type="Proteomes" id="UP000053259"/>
    </source>
</evidence>
<evidence type="ECO:0000256" key="3">
    <source>
        <dbReference type="ARBA" id="ARBA00022448"/>
    </source>
</evidence>
<keyword evidence="6 9" id="KW-0811">Translocation</keyword>
<dbReference type="HOGENOM" id="CLU_002336_0_0_1"/>
<evidence type="ECO:0000256" key="5">
    <source>
        <dbReference type="ARBA" id="ARBA00022927"/>
    </source>
</evidence>
<dbReference type="GO" id="GO:0006606">
    <property type="term" value="P:protein import into nucleus"/>
    <property type="evidence" value="ECO:0007669"/>
    <property type="project" value="TreeGrafter"/>
</dbReference>
<comment type="function">
    <text evidence="9">Functions as a component of the nuclear pore complex (NPC).</text>
</comment>
<evidence type="ECO:0000256" key="4">
    <source>
        <dbReference type="ARBA" id="ARBA00022816"/>
    </source>
</evidence>
<dbReference type="EMBL" id="KN847530">
    <property type="protein sequence ID" value="KIW08908.1"/>
    <property type="molecule type" value="Genomic_DNA"/>
</dbReference>
<dbReference type="OrthoDB" id="5422384at2759"/>
<dbReference type="GO" id="GO:0006406">
    <property type="term" value="P:mRNA export from nucleus"/>
    <property type="evidence" value="ECO:0007669"/>
    <property type="project" value="TreeGrafter"/>
</dbReference>
<dbReference type="GO" id="GO:0031080">
    <property type="term" value="C:nuclear pore outer ring"/>
    <property type="evidence" value="ECO:0007669"/>
    <property type="project" value="TreeGrafter"/>
</dbReference>
<keyword evidence="5 9" id="KW-0653">Protein transport</keyword>
<dbReference type="GeneID" id="27308800"/>
<dbReference type="AlphaFoldDB" id="A0A0D2AQH1"/>
<evidence type="ECO:0000256" key="2">
    <source>
        <dbReference type="ARBA" id="ARBA00005573"/>
    </source>
</evidence>
<dbReference type="Pfam" id="PF07575">
    <property type="entry name" value="Nucleopor_Nup85"/>
    <property type="match status" value="1"/>
</dbReference>
<name>A0A0D2AQH1_9PEZI</name>
<feature type="compositionally biased region" description="Pro residues" evidence="10">
    <location>
        <begin position="1"/>
        <end position="11"/>
    </location>
</feature>
<evidence type="ECO:0000256" key="10">
    <source>
        <dbReference type="SAM" id="MobiDB-lite"/>
    </source>
</evidence>
<evidence type="ECO:0000256" key="8">
    <source>
        <dbReference type="ARBA" id="ARBA00023242"/>
    </source>
</evidence>
<feature type="region of interest" description="Disordered" evidence="10">
    <location>
        <begin position="1"/>
        <end position="112"/>
    </location>
</feature>
<comment type="similarity">
    <text evidence="2 9">Belongs to the nucleoporin Nup85 family.</text>
</comment>
<keyword evidence="7 9" id="KW-0906">Nuclear pore complex</keyword>
<keyword evidence="3 9" id="KW-0813">Transport</keyword>
<dbReference type="Proteomes" id="UP000053259">
    <property type="component" value="Unassembled WGS sequence"/>
</dbReference>
<dbReference type="VEuPathDB" id="FungiDB:PV09_00827"/>
<dbReference type="PANTHER" id="PTHR13373:SF21">
    <property type="entry name" value="NUCLEAR PORE COMPLEX PROTEIN NUP85"/>
    <property type="match status" value="1"/>
</dbReference>
<reference evidence="11 12" key="1">
    <citation type="submission" date="2015-01" db="EMBL/GenBank/DDBJ databases">
        <title>The Genome Sequence of Ochroconis gallopava CBS43764.</title>
        <authorList>
            <consortium name="The Broad Institute Genomics Platform"/>
            <person name="Cuomo C."/>
            <person name="de Hoog S."/>
            <person name="Gorbushina A."/>
            <person name="Stielow B."/>
            <person name="Teixiera M."/>
            <person name="Abouelleil A."/>
            <person name="Chapman S.B."/>
            <person name="Priest M."/>
            <person name="Young S.K."/>
            <person name="Wortman J."/>
            <person name="Nusbaum C."/>
            <person name="Birren B."/>
        </authorList>
    </citation>
    <scope>NUCLEOTIDE SEQUENCE [LARGE SCALE GENOMIC DNA]</scope>
    <source>
        <strain evidence="11 12">CBS 43764</strain>
    </source>
</reference>
<keyword evidence="4 9" id="KW-0509">mRNA transport</keyword>
<gene>
    <name evidence="11" type="ORF">PV09_00827</name>
</gene>
<keyword evidence="12" id="KW-1185">Reference proteome</keyword>
<sequence length="997" mass="109244">MFAVPSDPPSTPDRRSFRSIPSTTPAGPPPSATRPFPSFTPKGPPPPSSAFGSSQFGTGRSRQLFPGRNESGAIDRGRRPLPSSPPERIVIDDDANSDDGLAPALTAPEEDSMMVDDSIAQISPGFGFMRSLNASSRFDSPRGNKRTRAGEVLRQAPDMPRRIEGLDIQGYAKGIAGSAGPLSLNEPDDMIVGTELQTEPLLSVMRSRAGSEESSEMAGELLKLWHHYGALTREEVESENVGPSDSNQGLPKAVMLASLLGLLYIPQTDAGERKPVPKALLDWLDENHDPSAATISDVLAQQRRGYYASPNFWDAVYLAMNRGRFGIVIRLLEGARFEDNSEQQFTDQQADGIREVISKAVDTLKKCPALSAQNWDVKDQDWVLFRHQVKAASDELRNYAEQESSGSVSLWGSHLGRSDNLSMSQRSRKIDSNVPFEIYEPLQDMYNQLSGDPADILKSCFDWLEAAVALTVWWDGNEVGLGRGSLAASRHSLSKHKHTREVDLNPLQAYRTQIATSLALALEEEDVREGLDVANDLHLGLACVMLGEVELAIELCKNWSISIASALTELATAGHWLFDADTRGTIENFDKSDLMVLSYGQPTQRSSMKDRILQQYAVILADQKKTFVSSTLGVEMQGWELAMRVLSRLDDIDKAESKVTELLDSMQFTSSEQVDGVLILCSELGFGQHAMNISEKYADMLSDSTHNYGDAIMYYLRAHKFSKAKKVIDVLITSSLVQSAAYPPKSKLDSRMKEFIESPKETLNGLASIDLEAAQRLATWLSGYATLRGFYDLRDEKVEEDVSDAARRGKAAAALLTVISSANDPIRGGLFDPSTEVVVPVNSLLVLLGEALPLLRGPTSAFTLPQLFTLLKAVEDLQTIGPRIYASCEALYQTTLDNAFGSDVPSPRAMLRKETSGMTASSQFSLVGSSMLNSQETGMTISGEDSAVLIKSSDVKRGWDWRKGLKRNLKGEDVLRILRLQLAEKVADAWADGEQSC</sequence>
<dbReference type="GO" id="GO:0031965">
    <property type="term" value="C:nuclear membrane"/>
    <property type="evidence" value="ECO:0007669"/>
    <property type="project" value="UniProtKB-UniRule"/>
</dbReference>
<keyword evidence="8 9" id="KW-0539">Nucleus</keyword>
<dbReference type="PANTHER" id="PTHR13373">
    <property type="entry name" value="FROUNT PROTEIN-RELATED"/>
    <property type="match status" value="1"/>
</dbReference>
<dbReference type="InParanoid" id="A0A0D2AQH1"/>
<dbReference type="GO" id="GO:0017056">
    <property type="term" value="F:structural constituent of nuclear pore"/>
    <property type="evidence" value="ECO:0007669"/>
    <property type="project" value="TreeGrafter"/>
</dbReference>
<dbReference type="GO" id="GO:0045893">
    <property type="term" value="P:positive regulation of DNA-templated transcription"/>
    <property type="evidence" value="ECO:0007669"/>
    <property type="project" value="TreeGrafter"/>
</dbReference>
<protein>
    <recommendedName>
        <fullName evidence="9">Nuclear pore complex protein Nup85</fullName>
    </recommendedName>
</protein>
<comment type="subcellular location">
    <subcellularLocation>
        <location evidence="1 9">Nucleus</location>
        <location evidence="1 9">Nuclear pore complex</location>
    </subcellularLocation>
</comment>
<organism evidence="11 12">
    <name type="scientific">Verruconis gallopava</name>
    <dbReference type="NCBI Taxonomy" id="253628"/>
    <lineage>
        <taxon>Eukaryota</taxon>
        <taxon>Fungi</taxon>
        <taxon>Dikarya</taxon>
        <taxon>Ascomycota</taxon>
        <taxon>Pezizomycotina</taxon>
        <taxon>Dothideomycetes</taxon>
        <taxon>Pleosporomycetidae</taxon>
        <taxon>Venturiales</taxon>
        <taxon>Sympoventuriaceae</taxon>
        <taxon>Verruconis</taxon>
    </lineage>
</organism>
<comment type="subunit">
    <text evidence="9">Component of the nuclear pore complex (NPC).</text>
</comment>
<dbReference type="STRING" id="253628.A0A0D2AQH1"/>
<proteinExistence type="inferred from homology"/>
<evidence type="ECO:0000256" key="6">
    <source>
        <dbReference type="ARBA" id="ARBA00023010"/>
    </source>
</evidence>
<accession>A0A0D2AQH1</accession>
<evidence type="ECO:0000256" key="7">
    <source>
        <dbReference type="ARBA" id="ARBA00023132"/>
    </source>
</evidence>
<evidence type="ECO:0000256" key="9">
    <source>
        <dbReference type="RuleBase" id="RU365073"/>
    </source>
</evidence>
<evidence type="ECO:0000313" key="11">
    <source>
        <dbReference type="EMBL" id="KIW08908.1"/>
    </source>
</evidence>
<dbReference type="InterPro" id="IPR011502">
    <property type="entry name" value="Nucleoporin_Nup85"/>
</dbReference>